<name>A0AAV9Z5J2_9AGAR</name>
<dbReference type="Proteomes" id="UP001362999">
    <property type="component" value="Unassembled WGS sequence"/>
</dbReference>
<keyword evidence="2" id="KW-1185">Reference proteome</keyword>
<organism evidence="1 2">
    <name type="scientific">Favolaschia claudopus</name>
    <dbReference type="NCBI Taxonomy" id="2862362"/>
    <lineage>
        <taxon>Eukaryota</taxon>
        <taxon>Fungi</taxon>
        <taxon>Dikarya</taxon>
        <taxon>Basidiomycota</taxon>
        <taxon>Agaricomycotina</taxon>
        <taxon>Agaricomycetes</taxon>
        <taxon>Agaricomycetidae</taxon>
        <taxon>Agaricales</taxon>
        <taxon>Marasmiineae</taxon>
        <taxon>Mycenaceae</taxon>
        <taxon>Favolaschia</taxon>
    </lineage>
</organism>
<evidence type="ECO:0000313" key="2">
    <source>
        <dbReference type="Proteomes" id="UP001362999"/>
    </source>
</evidence>
<evidence type="ECO:0000313" key="1">
    <source>
        <dbReference type="EMBL" id="KAK6971632.1"/>
    </source>
</evidence>
<reference evidence="1 2" key="1">
    <citation type="journal article" date="2024" name="J Genomics">
        <title>Draft genome sequencing and assembly of Favolaschia claudopus CIRM-BRFM 2984 isolated from oak limbs.</title>
        <authorList>
            <person name="Navarro D."/>
            <person name="Drula E."/>
            <person name="Chaduli D."/>
            <person name="Cazenave R."/>
            <person name="Ahrendt S."/>
            <person name="Wang J."/>
            <person name="Lipzen A."/>
            <person name="Daum C."/>
            <person name="Barry K."/>
            <person name="Grigoriev I.V."/>
            <person name="Favel A."/>
            <person name="Rosso M.N."/>
            <person name="Martin F."/>
        </authorList>
    </citation>
    <scope>NUCLEOTIDE SEQUENCE [LARGE SCALE GENOMIC DNA]</scope>
    <source>
        <strain evidence="1 2">CIRM-BRFM 2984</strain>
    </source>
</reference>
<protein>
    <submittedName>
        <fullName evidence="1">Uncharacterized protein</fullName>
    </submittedName>
</protein>
<accession>A0AAV9Z5J2</accession>
<dbReference type="AlphaFoldDB" id="A0AAV9Z5J2"/>
<dbReference type="EMBL" id="JAWWNJ010000207">
    <property type="protein sequence ID" value="KAK6971632.1"/>
    <property type="molecule type" value="Genomic_DNA"/>
</dbReference>
<comment type="caution">
    <text evidence="1">The sequence shown here is derived from an EMBL/GenBank/DDBJ whole genome shotgun (WGS) entry which is preliminary data.</text>
</comment>
<sequence>MSSASIFVLAVLENPRVIDETKTVVFDGQIYLGSSIGAHRLTSLFQFRQPGLRRCWVLLSGHPGVFDTFSYHSYTHINVYGLRVPLRLSRCTPRSLLLLIITSSEDIGSIIPLGSPDTFNIRTHATVHVCGVPSNIDKPNSTFDVKAESYLSTTKTPDNTFSVHCVFPRATKRAARQHSRSNPHAIRAARWLLAAHRKLSIVDIEKVSFLGNASSTALKAEESPTTIIHTGTPGFRTPQVYWLLWRSGSH</sequence>
<gene>
    <name evidence="1" type="ORF">R3P38DRAFT_3242019</name>
</gene>
<proteinExistence type="predicted"/>